<evidence type="ECO:0000313" key="7">
    <source>
        <dbReference type="EMBL" id="MBE3637128.1"/>
    </source>
</evidence>
<comment type="catalytic activity">
    <reaction evidence="4">
        <text>DNA(n) + a 2'-deoxyribonucleoside 5'-triphosphate = DNA(n+1) + diphosphate</text>
        <dbReference type="Rhea" id="RHEA:22508"/>
        <dbReference type="Rhea" id="RHEA-COMP:17339"/>
        <dbReference type="Rhea" id="RHEA-COMP:17340"/>
        <dbReference type="ChEBI" id="CHEBI:33019"/>
        <dbReference type="ChEBI" id="CHEBI:61560"/>
        <dbReference type="ChEBI" id="CHEBI:173112"/>
        <dbReference type="EC" id="2.7.7.7"/>
    </reaction>
</comment>
<reference evidence="7" key="1">
    <citation type="submission" date="2020-09" db="EMBL/GenBank/DDBJ databases">
        <title>A novel bacterium of genus Mangrovicoccus, isolated from South China Sea.</title>
        <authorList>
            <person name="Huang H."/>
            <person name="Mo K."/>
            <person name="Hu Y."/>
        </authorList>
    </citation>
    <scope>NUCLEOTIDE SEQUENCE</scope>
    <source>
        <strain evidence="7">HB182678</strain>
    </source>
</reference>
<dbReference type="CDD" id="cd06127">
    <property type="entry name" value="DEDDh"/>
    <property type="match status" value="1"/>
</dbReference>
<comment type="subunit">
    <text evidence="3">DNA polymerase III contains a core (composed of alpha, epsilon and theta chains) that associates with a tau subunit. This core dimerizes to form the POLIII' complex. PolIII' associates with the gamma complex (composed of gamma, delta, delta', psi and chi chains) and with the beta chain to form the complete DNA polymerase III complex.</text>
</comment>
<comment type="caution">
    <text evidence="7">The sequence shown here is derived from an EMBL/GenBank/DDBJ whole genome shotgun (WGS) entry which is preliminary data.</text>
</comment>
<dbReference type="GO" id="GO:0005829">
    <property type="term" value="C:cytosol"/>
    <property type="evidence" value="ECO:0007669"/>
    <property type="project" value="TreeGrafter"/>
</dbReference>
<dbReference type="EMBL" id="JACVXA010000005">
    <property type="protein sequence ID" value="MBE3637128.1"/>
    <property type="molecule type" value="Genomic_DNA"/>
</dbReference>
<proteinExistence type="predicted"/>
<keyword evidence="5" id="KW-1133">Transmembrane helix</keyword>
<dbReference type="InterPro" id="IPR035965">
    <property type="entry name" value="PAS-like_dom_sf"/>
</dbReference>
<dbReference type="GO" id="GO:0003887">
    <property type="term" value="F:DNA-directed DNA polymerase activity"/>
    <property type="evidence" value="ECO:0007669"/>
    <property type="project" value="UniProtKB-EC"/>
</dbReference>
<dbReference type="PROSITE" id="PS50885">
    <property type="entry name" value="HAMP"/>
    <property type="match status" value="1"/>
</dbReference>
<dbReference type="CDD" id="cd00130">
    <property type="entry name" value="PAS"/>
    <property type="match status" value="1"/>
</dbReference>
<evidence type="ECO:0000256" key="4">
    <source>
        <dbReference type="ARBA" id="ARBA00049244"/>
    </source>
</evidence>
<dbReference type="GO" id="GO:0007165">
    <property type="term" value="P:signal transduction"/>
    <property type="evidence" value="ECO:0007669"/>
    <property type="project" value="InterPro"/>
</dbReference>
<dbReference type="EC" id="2.7.7.7" evidence="1"/>
<dbReference type="GO" id="GO:0008408">
    <property type="term" value="F:3'-5' exonuclease activity"/>
    <property type="evidence" value="ECO:0007669"/>
    <property type="project" value="TreeGrafter"/>
</dbReference>
<dbReference type="GO" id="GO:0003677">
    <property type="term" value="F:DNA binding"/>
    <property type="evidence" value="ECO:0007669"/>
    <property type="project" value="InterPro"/>
</dbReference>
<evidence type="ECO:0000313" key="8">
    <source>
        <dbReference type="Proteomes" id="UP000609121"/>
    </source>
</evidence>
<dbReference type="InterPro" id="IPR003660">
    <property type="entry name" value="HAMP_dom"/>
</dbReference>
<keyword evidence="8" id="KW-1185">Reference proteome</keyword>
<dbReference type="SUPFAM" id="SSF55785">
    <property type="entry name" value="PYP-like sensor domain (PAS domain)"/>
    <property type="match status" value="1"/>
</dbReference>
<keyword evidence="5" id="KW-0812">Transmembrane</keyword>
<dbReference type="PANTHER" id="PTHR30231">
    <property type="entry name" value="DNA POLYMERASE III SUBUNIT EPSILON"/>
    <property type="match status" value="1"/>
</dbReference>
<feature type="domain" description="HAMP" evidence="6">
    <location>
        <begin position="68"/>
        <end position="120"/>
    </location>
</feature>
<evidence type="ECO:0000256" key="1">
    <source>
        <dbReference type="ARBA" id="ARBA00012417"/>
    </source>
</evidence>
<comment type="function">
    <text evidence="2">DNA polymerase III is a complex, multichain enzyme responsible for most of the replicative synthesis in bacteria. The epsilon subunit contain the editing function and is a proofreading 3'-5' exonuclease.</text>
</comment>
<dbReference type="PANTHER" id="PTHR30231:SF41">
    <property type="entry name" value="DNA POLYMERASE III SUBUNIT EPSILON"/>
    <property type="match status" value="1"/>
</dbReference>
<evidence type="ECO:0000259" key="6">
    <source>
        <dbReference type="PROSITE" id="PS50885"/>
    </source>
</evidence>
<feature type="transmembrane region" description="Helical" evidence="5">
    <location>
        <begin position="43"/>
        <end position="63"/>
    </location>
</feature>
<dbReference type="AlphaFoldDB" id="A0A8J6YPM6"/>
<dbReference type="GO" id="GO:0045004">
    <property type="term" value="P:DNA replication proofreading"/>
    <property type="evidence" value="ECO:0007669"/>
    <property type="project" value="TreeGrafter"/>
</dbReference>
<evidence type="ECO:0000256" key="5">
    <source>
        <dbReference type="SAM" id="Phobius"/>
    </source>
</evidence>
<dbReference type="InterPro" id="IPR006054">
    <property type="entry name" value="DnaQ"/>
</dbReference>
<sequence length="695" mass="72308">MSAGPSLRQRILLVFAAACLGGLAILAGSGALALARGGSPAQVLLTAAIPAGFGLLGLAVLLWRLADERLARPADRLAAALRARAHGGPQAPLDPARARDLGDLAPAAAALAEQLNEARDGVARAVETRTEALSLKAGTLAALVSDVPVGLIVAGPAHQIVFYNTPARRMLSGTGQPRLGRPVFDLLRESPIRRAYDRLRATGTHDDDDDLLVSTTGDGRALAAHIRLIRRDLGMTHDQPGYVLTLRDVTAELAVHRDRDRLLRDMADRLGAPAAALRSQIGAAPVPSLPPGLVAAAQDMEDAIDAAIRDCDGAWRGSWPLRDIRAAELADGLVALLGADGPAVTADPPALLLRCDGGALAELLAALAREAEDRAAARDLRLEIAGTGAGAEIRLGWTGAAMAPRLLQAVLDRPLEAAAGAFSAREILERHATAISCGQDGGGRAWLSLPLASARPLPAPPAPQTAIPARDAVYDFDLLAQGDHADIDATPLSRLTCVIFDTETTGLAPHGGDEIVQIAALRVVNGRLVPGEEIDQLVDPGRPIPPGATRIHGITDAMVAGAPGIAEAGAQLHRFARRAVLVAHNAPFDMAFLHRHAAEIGAEFDNPVLDTVLISAVLFGPGEAHTLDALAARLGVALPGAVRHTAAGDARATAGVFLRMIPMLEARGLVTFGDLLDAMARNTRLAREIAARSRP</sequence>
<protein>
    <recommendedName>
        <fullName evidence="1">DNA-directed DNA polymerase</fullName>
        <ecNumber evidence="1">2.7.7.7</ecNumber>
    </recommendedName>
</protein>
<dbReference type="Pfam" id="PF00929">
    <property type="entry name" value="RNase_T"/>
    <property type="match status" value="1"/>
</dbReference>
<gene>
    <name evidence="7" type="ORF">ICN82_02765</name>
</gene>
<dbReference type="SMART" id="SM00479">
    <property type="entry name" value="EXOIII"/>
    <property type="match status" value="1"/>
</dbReference>
<keyword evidence="5" id="KW-0472">Membrane</keyword>
<dbReference type="SMART" id="SM00091">
    <property type="entry name" value="PAS"/>
    <property type="match status" value="1"/>
</dbReference>
<evidence type="ECO:0000256" key="3">
    <source>
        <dbReference type="ARBA" id="ARBA00026073"/>
    </source>
</evidence>
<dbReference type="InterPro" id="IPR036397">
    <property type="entry name" value="RNaseH_sf"/>
</dbReference>
<dbReference type="SUPFAM" id="SSF53098">
    <property type="entry name" value="Ribonuclease H-like"/>
    <property type="match status" value="1"/>
</dbReference>
<dbReference type="Gene3D" id="3.30.450.20">
    <property type="entry name" value="PAS domain"/>
    <property type="match status" value="1"/>
</dbReference>
<organism evidence="7 8">
    <name type="scientific">Mangrovicoccus algicola</name>
    <dbReference type="NCBI Taxonomy" id="2771008"/>
    <lineage>
        <taxon>Bacteria</taxon>
        <taxon>Pseudomonadati</taxon>
        <taxon>Pseudomonadota</taxon>
        <taxon>Alphaproteobacteria</taxon>
        <taxon>Rhodobacterales</taxon>
        <taxon>Paracoccaceae</taxon>
        <taxon>Mangrovicoccus</taxon>
    </lineage>
</organism>
<evidence type="ECO:0000256" key="2">
    <source>
        <dbReference type="ARBA" id="ARBA00025483"/>
    </source>
</evidence>
<dbReference type="RefSeq" id="WP_193179332.1">
    <property type="nucleotide sequence ID" value="NZ_JACVXA010000005.1"/>
</dbReference>
<dbReference type="InterPro" id="IPR000014">
    <property type="entry name" value="PAS"/>
</dbReference>
<accession>A0A8J6YPM6</accession>
<dbReference type="Gene3D" id="3.30.420.10">
    <property type="entry name" value="Ribonuclease H-like superfamily/Ribonuclease H"/>
    <property type="match status" value="1"/>
</dbReference>
<dbReference type="InterPro" id="IPR013520">
    <property type="entry name" value="Ribonucl_H"/>
</dbReference>
<dbReference type="GO" id="GO:0016020">
    <property type="term" value="C:membrane"/>
    <property type="evidence" value="ECO:0007669"/>
    <property type="project" value="InterPro"/>
</dbReference>
<dbReference type="Proteomes" id="UP000609121">
    <property type="component" value="Unassembled WGS sequence"/>
</dbReference>
<name>A0A8J6YPM6_9RHOB</name>
<dbReference type="InterPro" id="IPR012337">
    <property type="entry name" value="RNaseH-like_sf"/>
</dbReference>
<dbReference type="NCBIfam" id="TIGR00573">
    <property type="entry name" value="dnaq"/>
    <property type="match status" value="1"/>
</dbReference>
<dbReference type="FunFam" id="3.30.420.10:FF:000045">
    <property type="entry name" value="3'-5' exonuclease DinG"/>
    <property type="match status" value="1"/>
</dbReference>